<dbReference type="PANTHER" id="PTHR42711:SF5">
    <property type="entry name" value="ABC TRANSPORTER ATP-BINDING PROTEIN NATA"/>
    <property type="match status" value="1"/>
</dbReference>
<proteinExistence type="inferred from homology"/>
<dbReference type="InterPro" id="IPR003439">
    <property type="entry name" value="ABC_transporter-like_ATP-bd"/>
</dbReference>
<evidence type="ECO:0000313" key="8">
    <source>
        <dbReference type="Proteomes" id="UP000280270"/>
    </source>
</evidence>
<dbReference type="InterPro" id="IPR027417">
    <property type="entry name" value="P-loop_NTPase"/>
</dbReference>
<dbReference type="GO" id="GO:0016887">
    <property type="term" value="F:ATP hydrolysis activity"/>
    <property type="evidence" value="ECO:0007669"/>
    <property type="project" value="InterPro"/>
</dbReference>
<evidence type="ECO:0000256" key="4">
    <source>
        <dbReference type="ARBA" id="ARBA00022840"/>
    </source>
</evidence>
<evidence type="ECO:0000313" key="7">
    <source>
        <dbReference type="EMBL" id="RKC02192.1"/>
    </source>
</evidence>
<keyword evidence="3" id="KW-0547">Nucleotide-binding</keyword>
<dbReference type="InterPro" id="IPR015856">
    <property type="entry name" value="ABC_transpr_CbiO/EcfA_su"/>
</dbReference>
<reference evidence="6 9" key="2">
    <citation type="submission" date="2018-06" db="EMBL/GenBank/DDBJ databases">
        <authorList>
            <consortium name="GenomeTrakr: Next Generation Sequencing Network for Food Pathogen Tracability"/>
        </authorList>
    </citation>
    <scope>NUCLEOTIDE SEQUENCE [LARGE SCALE GENOMIC DNA]</scope>
    <source>
        <strain evidence="6 9">ARS-CC9329</strain>
    </source>
</reference>
<keyword evidence="7" id="KW-0378">Hydrolase</keyword>
<dbReference type="PROSITE" id="PS50893">
    <property type="entry name" value="ABC_TRANSPORTER_2"/>
    <property type="match status" value="1"/>
</dbReference>
<dbReference type="CDD" id="cd03225">
    <property type="entry name" value="ABC_cobalt_CbiO_domain1"/>
    <property type="match status" value="1"/>
</dbReference>
<evidence type="ECO:0000313" key="9">
    <source>
        <dbReference type="Proteomes" id="UP000406081"/>
    </source>
</evidence>
<dbReference type="Gene3D" id="3.40.50.300">
    <property type="entry name" value="P-loop containing nucleotide triphosphate hydrolases"/>
    <property type="match status" value="1"/>
</dbReference>
<comment type="similarity">
    <text evidence="1">Belongs to the ABC transporter superfamily.</text>
</comment>
<evidence type="ECO:0000256" key="2">
    <source>
        <dbReference type="ARBA" id="ARBA00022448"/>
    </source>
</evidence>
<keyword evidence="4 6" id="KW-0067">ATP-binding</keyword>
<gene>
    <name evidence="7" type="primary">znuC_3</name>
    <name evidence="6" type="ORF">A3R20_13255</name>
    <name evidence="7" type="ORF">AE233_02455</name>
</gene>
<comment type="caution">
    <text evidence="6">The sequence shown here is derived from an EMBL/GenBank/DDBJ whole genome shotgun (WGS) entry which is preliminary data.</text>
</comment>
<evidence type="ECO:0000259" key="5">
    <source>
        <dbReference type="PROSITE" id="PS50893"/>
    </source>
</evidence>
<dbReference type="SUPFAM" id="SSF52540">
    <property type="entry name" value="P-loop containing nucleoside triphosphate hydrolases"/>
    <property type="match status" value="1"/>
</dbReference>
<dbReference type="EMBL" id="AABAIH010000005">
    <property type="protein sequence ID" value="EAG0995567.1"/>
    <property type="molecule type" value="Genomic_DNA"/>
</dbReference>
<feature type="domain" description="ABC transporter" evidence="5">
    <location>
        <begin position="6"/>
        <end position="220"/>
    </location>
</feature>
<sequence length="221" mass="25410">MDDLSLNIINLKKKYDTKTVINNLSISVNFNSKITLVTGKNGSGKSTLLKIIAGIILPDEGEIQFSDQVRFLKWVKRNAYYLSNAERGMFYKLNCRQNIEYLTSLKGTSKKHVLEKLPEYCQKLNCTDILEMPAEKLSTGQKKKVFILSALCSNCKLLLLDEPTNGLDEESFYSFIEILESLRLENGKKIILISHDKRFMDIPHIERIIFEKNGEIYWEGC</sequence>
<dbReference type="AlphaFoldDB" id="A0AAN2X1T4"/>
<dbReference type="RefSeq" id="WP_031665312.1">
    <property type="nucleotide sequence ID" value="NZ_CP011397.1"/>
</dbReference>
<evidence type="ECO:0000313" key="6">
    <source>
        <dbReference type="EMBL" id="EAG0995567.1"/>
    </source>
</evidence>
<dbReference type="EMBL" id="QUQA01000010">
    <property type="protein sequence ID" value="RKC02192.1"/>
    <property type="molecule type" value="Genomic_DNA"/>
</dbReference>
<dbReference type="InterPro" id="IPR003593">
    <property type="entry name" value="AAA+_ATPase"/>
</dbReference>
<dbReference type="GO" id="GO:0016020">
    <property type="term" value="C:membrane"/>
    <property type="evidence" value="ECO:0007669"/>
    <property type="project" value="InterPro"/>
</dbReference>
<dbReference type="InterPro" id="IPR050763">
    <property type="entry name" value="ABC_transporter_ATP-binding"/>
</dbReference>
<name>A0AAN2X1T4_LISMN</name>
<reference evidence="7 8" key="1">
    <citation type="journal article" date="2018" name="BMC Genomics">
        <title>Genes significantly associated with lineage II food isolates of Listeria monocytogenes.</title>
        <authorList>
            <person name="Pirone-Davies C."/>
            <person name="Chen Y."/>
            <person name="Pightling A."/>
            <person name="Ryan G."/>
            <person name="Wang Y."/>
            <person name="Yao K."/>
            <person name="Hoffmann M."/>
            <person name="Allard M.W."/>
        </authorList>
    </citation>
    <scope>NUCLEOTIDE SEQUENCE [LARGE SCALE GENOMIC DNA]</scope>
    <source>
        <strain evidence="7 8">CFSAN028761</strain>
    </source>
</reference>
<dbReference type="GO" id="GO:0022857">
    <property type="term" value="F:transmembrane transporter activity"/>
    <property type="evidence" value="ECO:0007669"/>
    <property type="project" value="UniProtKB-ARBA"/>
</dbReference>
<accession>A0AAN2X1T4</accession>
<dbReference type="Proteomes" id="UP000280270">
    <property type="component" value="Unassembled WGS sequence"/>
</dbReference>
<evidence type="ECO:0000256" key="3">
    <source>
        <dbReference type="ARBA" id="ARBA00022741"/>
    </source>
</evidence>
<evidence type="ECO:0000256" key="1">
    <source>
        <dbReference type="ARBA" id="ARBA00005417"/>
    </source>
</evidence>
<dbReference type="EC" id="3.6.3.-" evidence="7"/>
<organism evidence="6 9">
    <name type="scientific">Listeria monocytogenes</name>
    <dbReference type="NCBI Taxonomy" id="1639"/>
    <lineage>
        <taxon>Bacteria</taxon>
        <taxon>Bacillati</taxon>
        <taxon>Bacillota</taxon>
        <taxon>Bacilli</taxon>
        <taxon>Bacillales</taxon>
        <taxon>Listeriaceae</taxon>
        <taxon>Listeria</taxon>
    </lineage>
</organism>
<dbReference type="Pfam" id="PF00005">
    <property type="entry name" value="ABC_tran"/>
    <property type="match status" value="1"/>
</dbReference>
<dbReference type="PANTHER" id="PTHR42711">
    <property type="entry name" value="ABC TRANSPORTER ATP-BINDING PROTEIN"/>
    <property type="match status" value="1"/>
</dbReference>
<dbReference type="Proteomes" id="UP000406081">
    <property type="component" value="Unassembled WGS sequence"/>
</dbReference>
<keyword evidence="2" id="KW-0813">Transport</keyword>
<dbReference type="GO" id="GO:0005524">
    <property type="term" value="F:ATP binding"/>
    <property type="evidence" value="ECO:0007669"/>
    <property type="project" value="UniProtKB-KW"/>
</dbReference>
<dbReference type="SMART" id="SM00382">
    <property type="entry name" value="AAA"/>
    <property type="match status" value="1"/>
</dbReference>
<protein>
    <submittedName>
        <fullName evidence="6">ABC transporter ATP-binding protein</fullName>
    </submittedName>
    <submittedName>
        <fullName evidence="7">Zinc import ATP-binding protein ZnuC</fullName>
        <ecNumber evidence="7">3.6.3.-</ecNumber>
    </submittedName>
</protein>